<name>A0AAD1XQQ6_EUPCR</name>
<gene>
    <name evidence="9" type="ORF">ECRASSUSDP1_LOCUS18799</name>
</gene>
<evidence type="ECO:0000256" key="4">
    <source>
        <dbReference type="ARBA" id="ARBA00023212"/>
    </source>
</evidence>
<evidence type="ECO:0000256" key="5">
    <source>
        <dbReference type="ARBA" id="ARBA00023273"/>
    </source>
</evidence>
<dbReference type="GO" id="GO:0005516">
    <property type="term" value="F:calmodulin binding"/>
    <property type="evidence" value="ECO:0007669"/>
    <property type="project" value="TreeGrafter"/>
</dbReference>
<dbReference type="InterPro" id="IPR052102">
    <property type="entry name" value="Enkurin_domain-protein"/>
</dbReference>
<keyword evidence="5" id="KW-0966">Cell projection</keyword>
<dbReference type="GO" id="GO:0005856">
    <property type="term" value="C:cytoskeleton"/>
    <property type="evidence" value="ECO:0007669"/>
    <property type="project" value="UniProtKB-SubCell"/>
</dbReference>
<organism evidence="9 10">
    <name type="scientific">Euplotes crassus</name>
    <dbReference type="NCBI Taxonomy" id="5936"/>
    <lineage>
        <taxon>Eukaryota</taxon>
        <taxon>Sar</taxon>
        <taxon>Alveolata</taxon>
        <taxon>Ciliophora</taxon>
        <taxon>Intramacronucleata</taxon>
        <taxon>Spirotrichea</taxon>
        <taxon>Hypotrichia</taxon>
        <taxon>Euplotida</taxon>
        <taxon>Euplotidae</taxon>
        <taxon>Moneuplotes</taxon>
    </lineage>
</organism>
<evidence type="ECO:0000256" key="1">
    <source>
        <dbReference type="ARBA" id="ARBA00004138"/>
    </source>
</evidence>
<dbReference type="Proteomes" id="UP001295684">
    <property type="component" value="Unassembled WGS sequence"/>
</dbReference>
<comment type="caution">
    <text evidence="9">The sequence shown here is derived from an EMBL/GenBank/DDBJ whole genome shotgun (WGS) entry which is preliminary data.</text>
</comment>
<feature type="coiled-coil region" evidence="6">
    <location>
        <begin position="238"/>
        <end position="265"/>
    </location>
</feature>
<dbReference type="PANTHER" id="PTHR21490:SF0">
    <property type="entry name" value="ENKURIN"/>
    <property type="match status" value="1"/>
</dbReference>
<sequence>MMMYENEESIYNLIPPEEYKAPKSKLYKSKHNPKVVPTGSTFCLTTTSKPGVANLNGEVAPEGSNHHNVASTGLWGKKLGDSKANPTTFMKKGQGTMRATGLVPTKTDYKKRGSKRAPVPKKDEKPIMGLTSDKNYIVANAVENILAAPKVKDNKGRDYTKKKDYGKTPKYLQKIKNEIDQEFELVREMQMEEDAQRDRDKFLLPDDERAELIKALKKKWEVVHKQYQEITHVQKIDTVGLRRKKENCEQELRQLEKDIEKLSKKFIFVDTTYGDYY</sequence>
<keyword evidence="10" id="KW-1185">Reference proteome</keyword>
<feature type="region of interest" description="Disordered" evidence="7">
    <location>
        <begin position="107"/>
        <end position="127"/>
    </location>
</feature>
<evidence type="ECO:0000256" key="6">
    <source>
        <dbReference type="SAM" id="Coils"/>
    </source>
</evidence>
<keyword evidence="6" id="KW-0175">Coiled coil</keyword>
<accession>A0AAD1XQQ6</accession>
<proteinExistence type="predicted"/>
<evidence type="ECO:0000256" key="3">
    <source>
        <dbReference type="ARBA" id="ARBA00022490"/>
    </source>
</evidence>
<dbReference type="PANTHER" id="PTHR21490">
    <property type="entry name" value="ENKURIN-RELATED"/>
    <property type="match status" value="1"/>
</dbReference>
<dbReference type="PROSITE" id="PS51665">
    <property type="entry name" value="ENKURIN"/>
    <property type="match status" value="1"/>
</dbReference>
<dbReference type="Pfam" id="PF13864">
    <property type="entry name" value="Enkurin"/>
    <property type="match status" value="1"/>
</dbReference>
<dbReference type="GO" id="GO:0005929">
    <property type="term" value="C:cilium"/>
    <property type="evidence" value="ECO:0007669"/>
    <property type="project" value="UniProtKB-SubCell"/>
</dbReference>
<evidence type="ECO:0000259" key="8">
    <source>
        <dbReference type="PROSITE" id="PS51665"/>
    </source>
</evidence>
<evidence type="ECO:0000256" key="2">
    <source>
        <dbReference type="ARBA" id="ARBA00004245"/>
    </source>
</evidence>
<reference evidence="9" key="1">
    <citation type="submission" date="2023-07" db="EMBL/GenBank/DDBJ databases">
        <authorList>
            <consortium name="AG Swart"/>
            <person name="Singh M."/>
            <person name="Singh A."/>
            <person name="Seah K."/>
            <person name="Emmerich C."/>
        </authorList>
    </citation>
    <scope>NUCLEOTIDE SEQUENCE</scope>
    <source>
        <strain evidence="9">DP1</strain>
    </source>
</reference>
<dbReference type="InterPro" id="IPR027012">
    <property type="entry name" value="Enkurin_dom"/>
</dbReference>
<keyword evidence="3" id="KW-0963">Cytoplasm</keyword>
<evidence type="ECO:0000313" key="9">
    <source>
        <dbReference type="EMBL" id="CAI2377413.1"/>
    </source>
</evidence>
<keyword evidence="4" id="KW-0206">Cytoskeleton</keyword>
<evidence type="ECO:0000256" key="7">
    <source>
        <dbReference type="SAM" id="MobiDB-lite"/>
    </source>
</evidence>
<dbReference type="AlphaFoldDB" id="A0AAD1XQQ6"/>
<evidence type="ECO:0000313" key="10">
    <source>
        <dbReference type="Proteomes" id="UP001295684"/>
    </source>
</evidence>
<protein>
    <recommendedName>
        <fullName evidence="8">Enkurin domain-containing protein</fullName>
    </recommendedName>
</protein>
<feature type="domain" description="Enkurin" evidence="8">
    <location>
        <begin position="170"/>
        <end position="270"/>
    </location>
</feature>
<comment type="subcellular location">
    <subcellularLocation>
        <location evidence="1">Cell projection</location>
        <location evidence="1">Cilium</location>
    </subcellularLocation>
    <subcellularLocation>
        <location evidence="2">Cytoplasm</location>
        <location evidence="2">Cytoskeleton</location>
    </subcellularLocation>
</comment>
<dbReference type="EMBL" id="CAMPGE010019054">
    <property type="protein sequence ID" value="CAI2377413.1"/>
    <property type="molecule type" value="Genomic_DNA"/>
</dbReference>